<name>A0A6G9QN61_9GAMM</name>
<evidence type="ECO:0000256" key="1">
    <source>
        <dbReference type="SAM" id="Phobius"/>
    </source>
</evidence>
<keyword evidence="1" id="KW-0472">Membrane</keyword>
<accession>A0A6G9QN61</accession>
<dbReference type="Proteomes" id="UP000502608">
    <property type="component" value="Chromosome"/>
</dbReference>
<proteinExistence type="predicted"/>
<gene>
    <name evidence="2" type="ORF">HBH39_12830</name>
</gene>
<dbReference type="Pfam" id="PF11026">
    <property type="entry name" value="DUF2721"/>
    <property type="match status" value="1"/>
</dbReference>
<keyword evidence="1" id="KW-0812">Transmembrane</keyword>
<evidence type="ECO:0000313" key="3">
    <source>
        <dbReference type="Proteomes" id="UP000502608"/>
    </source>
</evidence>
<keyword evidence="3" id="KW-1185">Reference proteome</keyword>
<protein>
    <submittedName>
        <fullName evidence="2">DUF2721 domain-containing protein</fullName>
    </submittedName>
</protein>
<reference evidence="2 3" key="1">
    <citation type="submission" date="2020-03" db="EMBL/GenBank/DDBJ databases">
        <title>Complete genome sequence of Shewanella sp.</title>
        <authorList>
            <person name="Kim Y.-S."/>
            <person name="Kim S.-J."/>
            <person name="Jung H.-K."/>
            <person name="Kim K.-H."/>
        </authorList>
    </citation>
    <scope>NUCLEOTIDE SEQUENCE [LARGE SCALE GENOMIC DNA]</scope>
    <source>
        <strain evidence="2 3">PN3F2</strain>
    </source>
</reference>
<dbReference type="EMBL" id="CP050313">
    <property type="protein sequence ID" value="QIR15261.1"/>
    <property type="molecule type" value="Genomic_DNA"/>
</dbReference>
<dbReference type="InterPro" id="IPR021279">
    <property type="entry name" value="DUF2721"/>
</dbReference>
<keyword evidence="1" id="KW-1133">Transmembrane helix</keyword>
<organism evidence="2 3">
    <name type="scientific">Shewanella aestuarii</name>
    <dbReference type="NCBI Taxonomy" id="1028752"/>
    <lineage>
        <taxon>Bacteria</taxon>
        <taxon>Pseudomonadati</taxon>
        <taxon>Pseudomonadota</taxon>
        <taxon>Gammaproteobacteria</taxon>
        <taxon>Alteromonadales</taxon>
        <taxon>Shewanellaceae</taxon>
        <taxon>Shewanella</taxon>
    </lineage>
</organism>
<feature type="transmembrane region" description="Helical" evidence="1">
    <location>
        <begin position="100"/>
        <end position="119"/>
    </location>
</feature>
<feature type="transmembrane region" description="Helical" evidence="1">
    <location>
        <begin position="125"/>
        <end position="143"/>
    </location>
</feature>
<dbReference type="AlphaFoldDB" id="A0A6G9QN61"/>
<sequence length="161" mass="18135">MGTAKKYVILELKAVLFAAALTRLYFLNRKNQLFNNLHVSLTTPALLFPAISLLLLAYTNRFFALAALIRQLSDKNQPVNSNQIKNLKQRINIIRRMQEGGVSSFAFCVLSMIFIYTGFNQTGSIVFGISLLLLLYSLILSVIEIRISVDALNIHLKELSK</sequence>
<evidence type="ECO:0000313" key="2">
    <source>
        <dbReference type="EMBL" id="QIR15261.1"/>
    </source>
</evidence>
<feature type="transmembrane region" description="Helical" evidence="1">
    <location>
        <begin position="46"/>
        <end position="69"/>
    </location>
</feature>
<feature type="transmembrane region" description="Helical" evidence="1">
    <location>
        <begin position="7"/>
        <end position="26"/>
    </location>
</feature>
<dbReference type="KEGG" id="saes:HBH39_12830"/>